<comment type="caution">
    <text evidence="2">The sequence shown here is derived from an EMBL/GenBank/DDBJ whole genome shotgun (WGS) entry which is preliminary data.</text>
</comment>
<sequence length="315" mass="36774">MSSATQSSIFYDPEARFIQLPRRGHNNTLWTEEDKRFHGIFERAEFLSTKFAYRKTMKAMGIAEGVDTLLESMQLGKLAHMDYNVYPHLCRDFLSTINLIEVNGLMWLEFLLGDRKYQISMMTFCNKYSFPDRDFEPQPHFSQSSNVWRNITLPIEYVEGESRLSMVKNPTVRYVLNLLVTTYFGRYDCSFPTTRELLLLYNAVRVAPEHQVLEFYPAPNPGSIFLRKLIQTKFDWDIPDATPEIYGGAFLTSLFQEFPQSLLHQFINNDYNMRVLPLLHPIAGSTERYNNLHMDIDGAYFFTPPLGFNTIPQYN</sequence>
<evidence type="ECO:0000313" key="2">
    <source>
        <dbReference type="EMBL" id="VVB00598.1"/>
    </source>
</evidence>
<dbReference type="OrthoDB" id="1113802at2759"/>
<gene>
    <name evidence="2" type="ORF">ANE_LOCUS11042</name>
</gene>
<dbReference type="InterPro" id="IPR004312">
    <property type="entry name" value="ATHILA_Orf1_C"/>
</dbReference>
<feature type="domain" description="Arabidopsis retrotransposon Orf1 C-terminal" evidence="1">
    <location>
        <begin position="39"/>
        <end position="204"/>
    </location>
</feature>
<evidence type="ECO:0000259" key="1">
    <source>
        <dbReference type="Pfam" id="PF03078"/>
    </source>
</evidence>
<dbReference type="EMBL" id="CABITT030000004">
    <property type="protein sequence ID" value="VVB00598.1"/>
    <property type="molecule type" value="Genomic_DNA"/>
</dbReference>
<name>A0A565BID7_9BRAS</name>
<dbReference type="Proteomes" id="UP000489600">
    <property type="component" value="Unassembled WGS sequence"/>
</dbReference>
<protein>
    <recommendedName>
        <fullName evidence="1">Arabidopsis retrotransposon Orf1 C-terminal domain-containing protein</fullName>
    </recommendedName>
</protein>
<keyword evidence="3" id="KW-1185">Reference proteome</keyword>
<proteinExistence type="predicted"/>
<dbReference type="Pfam" id="PF03078">
    <property type="entry name" value="ATHILA"/>
    <property type="match status" value="1"/>
</dbReference>
<reference evidence="2" key="1">
    <citation type="submission" date="2019-07" db="EMBL/GenBank/DDBJ databases">
        <authorList>
            <person name="Dittberner H."/>
        </authorList>
    </citation>
    <scope>NUCLEOTIDE SEQUENCE [LARGE SCALE GENOMIC DNA]</scope>
</reference>
<dbReference type="AlphaFoldDB" id="A0A565BID7"/>
<accession>A0A565BID7</accession>
<evidence type="ECO:0000313" key="3">
    <source>
        <dbReference type="Proteomes" id="UP000489600"/>
    </source>
</evidence>
<organism evidence="2 3">
    <name type="scientific">Arabis nemorensis</name>
    <dbReference type="NCBI Taxonomy" id="586526"/>
    <lineage>
        <taxon>Eukaryota</taxon>
        <taxon>Viridiplantae</taxon>
        <taxon>Streptophyta</taxon>
        <taxon>Embryophyta</taxon>
        <taxon>Tracheophyta</taxon>
        <taxon>Spermatophyta</taxon>
        <taxon>Magnoliopsida</taxon>
        <taxon>eudicotyledons</taxon>
        <taxon>Gunneridae</taxon>
        <taxon>Pentapetalae</taxon>
        <taxon>rosids</taxon>
        <taxon>malvids</taxon>
        <taxon>Brassicales</taxon>
        <taxon>Brassicaceae</taxon>
        <taxon>Arabideae</taxon>
        <taxon>Arabis</taxon>
    </lineage>
</organism>